<dbReference type="InterPro" id="IPR000618">
    <property type="entry name" value="Insect_cuticle"/>
</dbReference>
<accession>A0A0K8W8B2</accession>
<reference evidence="4" key="1">
    <citation type="submission" date="2015-06" db="EMBL/GenBank/DDBJ databases">
        <authorList>
            <person name="Hoefler B.C."/>
            <person name="Straight P.D."/>
        </authorList>
    </citation>
    <scope>NUCLEOTIDE SEQUENCE</scope>
</reference>
<keyword evidence="1 2" id="KW-0193">Cuticle</keyword>
<organism evidence="4">
    <name type="scientific">Bactrocera latifrons</name>
    <name type="common">Malaysian fruit fly</name>
    <name type="synonym">Chaetodacus latifrons</name>
    <dbReference type="NCBI Taxonomy" id="174628"/>
    <lineage>
        <taxon>Eukaryota</taxon>
        <taxon>Metazoa</taxon>
        <taxon>Ecdysozoa</taxon>
        <taxon>Arthropoda</taxon>
        <taxon>Hexapoda</taxon>
        <taxon>Insecta</taxon>
        <taxon>Pterygota</taxon>
        <taxon>Neoptera</taxon>
        <taxon>Endopterygota</taxon>
        <taxon>Diptera</taxon>
        <taxon>Brachycera</taxon>
        <taxon>Muscomorpha</taxon>
        <taxon>Tephritoidea</taxon>
        <taxon>Tephritidae</taxon>
        <taxon>Bactrocera</taxon>
        <taxon>Bactrocera</taxon>
    </lineage>
</organism>
<dbReference type="InterPro" id="IPR031311">
    <property type="entry name" value="CHIT_BIND_RR_consensus"/>
</dbReference>
<dbReference type="GO" id="GO:0008010">
    <property type="term" value="F:structural constituent of chitin-based larval cuticle"/>
    <property type="evidence" value="ECO:0007669"/>
    <property type="project" value="TreeGrafter"/>
</dbReference>
<dbReference type="InterPro" id="IPR050468">
    <property type="entry name" value="Cuticle_Struct_Prot"/>
</dbReference>
<dbReference type="GO" id="GO:0062129">
    <property type="term" value="C:chitin-based extracellular matrix"/>
    <property type="evidence" value="ECO:0007669"/>
    <property type="project" value="TreeGrafter"/>
</dbReference>
<dbReference type="Pfam" id="PF00379">
    <property type="entry name" value="Chitin_bind_4"/>
    <property type="match status" value="1"/>
</dbReference>
<evidence type="ECO:0000256" key="2">
    <source>
        <dbReference type="PROSITE-ProRule" id="PRU00497"/>
    </source>
</evidence>
<protein>
    <submittedName>
        <fullName evidence="4">Larval cuticle protein 4</fullName>
    </submittedName>
</protein>
<feature type="non-terminal residue" evidence="4">
    <location>
        <position position="1"/>
    </location>
</feature>
<evidence type="ECO:0000256" key="1">
    <source>
        <dbReference type="ARBA" id="ARBA00022460"/>
    </source>
</evidence>
<dbReference type="OrthoDB" id="6493579at2759"/>
<sequence>LSIAVSACSIKNTAEKFCAVYPRKSYYLIAPIKKMCKTLLLISFVITGLLATARAEADSTITRYASELNIDGSYSFDIAESNGAEHREDGVGGQYAQGYFRHYSPEGKFVQIIYVADENGYQPQSDVLPTPPPVPAHIQRSIEYIRAHPTPEELADQQVRARHF</sequence>
<dbReference type="PANTHER" id="PTHR10380:SF238">
    <property type="entry name" value="CUTICULAR PROTEIN 65EA-RELATED"/>
    <property type="match status" value="1"/>
</dbReference>
<dbReference type="PROSITE" id="PS51155">
    <property type="entry name" value="CHIT_BIND_RR_2"/>
    <property type="match status" value="1"/>
</dbReference>
<evidence type="ECO:0000313" key="3">
    <source>
        <dbReference type="EMBL" id="JAI25012.1"/>
    </source>
</evidence>
<dbReference type="PANTHER" id="PTHR10380">
    <property type="entry name" value="CUTICLE PROTEIN"/>
    <property type="match status" value="1"/>
</dbReference>
<name>A0A0K8W8B2_BACLA</name>
<gene>
    <name evidence="4" type="primary">Lcp4_1</name>
    <name evidence="3" type="synonym">Lcp4_2</name>
    <name evidence="3" type="ORF">c0_g1_i2</name>
    <name evidence="4" type="ORF">c0_g1_i3</name>
</gene>
<proteinExistence type="predicted"/>
<evidence type="ECO:0000313" key="4">
    <source>
        <dbReference type="EMBL" id="JAI47376.1"/>
    </source>
</evidence>
<dbReference type="PROSITE" id="PS00233">
    <property type="entry name" value="CHIT_BIND_RR_1"/>
    <property type="match status" value="1"/>
</dbReference>
<dbReference type="EMBL" id="GDHF01027302">
    <property type="protein sequence ID" value="JAI25012.1"/>
    <property type="molecule type" value="Transcribed_RNA"/>
</dbReference>
<dbReference type="AlphaFoldDB" id="A0A0K8W8B2"/>
<dbReference type="EMBL" id="GDHF01004938">
    <property type="protein sequence ID" value="JAI47376.1"/>
    <property type="molecule type" value="Transcribed_RNA"/>
</dbReference>